<dbReference type="PANTHER" id="PTHR35535:SF2">
    <property type="entry name" value="DUF306 DOMAIN-CONTAINING PROTEIN"/>
    <property type="match status" value="1"/>
</dbReference>
<name>A0AAD8Y738_9STRA</name>
<evidence type="ECO:0000313" key="3">
    <source>
        <dbReference type="Proteomes" id="UP001224775"/>
    </source>
</evidence>
<dbReference type="InterPro" id="IPR005184">
    <property type="entry name" value="DUF306_Meta_HslJ"/>
</dbReference>
<comment type="caution">
    <text evidence="2">The sequence shown here is derived from an EMBL/GenBank/DDBJ whole genome shotgun (WGS) entry which is preliminary data.</text>
</comment>
<reference evidence="2" key="1">
    <citation type="submission" date="2023-06" db="EMBL/GenBank/DDBJ databases">
        <title>Survivors Of The Sea: Transcriptome response of Skeletonema marinoi to long-term dormancy.</title>
        <authorList>
            <person name="Pinder M.I.M."/>
            <person name="Kourtchenko O."/>
            <person name="Robertson E.K."/>
            <person name="Larsson T."/>
            <person name="Maumus F."/>
            <person name="Osuna-Cruz C.M."/>
            <person name="Vancaester E."/>
            <person name="Stenow R."/>
            <person name="Vandepoele K."/>
            <person name="Ploug H."/>
            <person name="Bruchert V."/>
            <person name="Godhe A."/>
            <person name="Topel M."/>
        </authorList>
    </citation>
    <scope>NUCLEOTIDE SEQUENCE</scope>
    <source>
        <strain evidence="2">R05AC</strain>
    </source>
</reference>
<dbReference type="EMBL" id="JATAAI010000016">
    <property type="protein sequence ID" value="KAK1740320.1"/>
    <property type="molecule type" value="Genomic_DNA"/>
</dbReference>
<proteinExistence type="predicted"/>
<sequence>MTLTRIPNPIQPHERLMGTNWLATDICGLHTRNSLRPVLEDYPITLSFSRDEVRGNAGCNQFSAKTSSSQITLNKFQVADVAITSMHCGQEAMSQERAFMSILENPGLQYTLSWEQVRGDEWTQVLRLGSPDSAPTMVRFVLVGLESSEEDVKKSPAGTTGPMVIAKV</sequence>
<protein>
    <recommendedName>
        <fullName evidence="1">DUF306 domain-containing protein</fullName>
    </recommendedName>
</protein>
<dbReference type="Pfam" id="PF03724">
    <property type="entry name" value="META"/>
    <property type="match status" value="1"/>
</dbReference>
<accession>A0AAD8Y738</accession>
<dbReference type="InterPro" id="IPR038670">
    <property type="entry name" value="HslJ-like_sf"/>
</dbReference>
<dbReference type="PANTHER" id="PTHR35535">
    <property type="entry name" value="HEAT SHOCK PROTEIN HSLJ"/>
    <property type="match status" value="1"/>
</dbReference>
<keyword evidence="3" id="KW-1185">Reference proteome</keyword>
<feature type="domain" description="DUF306" evidence="1">
    <location>
        <begin position="15"/>
        <end position="113"/>
    </location>
</feature>
<evidence type="ECO:0000313" key="2">
    <source>
        <dbReference type="EMBL" id="KAK1740320.1"/>
    </source>
</evidence>
<gene>
    <name evidence="2" type="ORF">QTG54_009270</name>
</gene>
<dbReference type="Proteomes" id="UP001224775">
    <property type="component" value="Unassembled WGS sequence"/>
</dbReference>
<dbReference type="InterPro" id="IPR053147">
    <property type="entry name" value="Hsp_HslJ-like"/>
</dbReference>
<dbReference type="AlphaFoldDB" id="A0AAD8Y738"/>
<organism evidence="2 3">
    <name type="scientific">Skeletonema marinoi</name>
    <dbReference type="NCBI Taxonomy" id="267567"/>
    <lineage>
        <taxon>Eukaryota</taxon>
        <taxon>Sar</taxon>
        <taxon>Stramenopiles</taxon>
        <taxon>Ochrophyta</taxon>
        <taxon>Bacillariophyta</taxon>
        <taxon>Coscinodiscophyceae</taxon>
        <taxon>Thalassiosirophycidae</taxon>
        <taxon>Thalassiosirales</taxon>
        <taxon>Skeletonemataceae</taxon>
        <taxon>Skeletonema</taxon>
        <taxon>Skeletonema marinoi-dohrnii complex</taxon>
    </lineage>
</organism>
<dbReference type="Gene3D" id="2.40.128.270">
    <property type="match status" value="1"/>
</dbReference>
<evidence type="ECO:0000259" key="1">
    <source>
        <dbReference type="Pfam" id="PF03724"/>
    </source>
</evidence>